<dbReference type="PROSITE" id="PS50088">
    <property type="entry name" value="ANK_REPEAT"/>
    <property type="match status" value="2"/>
</dbReference>
<evidence type="ECO:0000313" key="4">
    <source>
        <dbReference type="Proteomes" id="UP001470230"/>
    </source>
</evidence>
<evidence type="ECO:0000256" key="1">
    <source>
        <dbReference type="PROSITE-ProRule" id="PRU00023"/>
    </source>
</evidence>
<accession>A0ABR2JE08</accession>
<comment type="caution">
    <text evidence="3">The sequence shown here is derived from an EMBL/GenBank/DDBJ whole genome shotgun (WGS) entry which is preliminary data.</text>
</comment>
<feature type="compositionally biased region" description="Basic and acidic residues" evidence="2">
    <location>
        <begin position="295"/>
        <end position="304"/>
    </location>
</feature>
<organism evidence="3 4">
    <name type="scientific">Tritrichomonas musculus</name>
    <dbReference type="NCBI Taxonomy" id="1915356"/>
    <lineage>
        <taxon>Eukaryota</taxon>
        <taxon>Metamonada</taxon>
        <taxon>Parabasalia</taxon>
        <taxon>Tritrichomonadida</taxon>
        <taxon>Tritrichomonadidae</taxon>
        <taxon>Tritrichomonas</taxon>
    </lineage>
</organism>
<feature type="repeat" description="ANK" evidence="1">
    <location>
        <begin position="199"/>
        <end position="232"/>
    </location>
</feature>
<keyword evidence="1" id="KW-0040">ANK repeat</keyword>
<feature type="compositionally biased region" description="Polar residues" evidence="2">
    <location>
        <begin position="446"/>
        <end position="464"/>
    </location>
</feature>
<sequence length="552" mass="62485">MLINKACIEGVPEIIEALIEAGVRPNSKNKDTIPPLILILKVATVDPKPSYRDCVKILLKNKVDINQPDDKTGDTPLIMSIGKETFNIFSDILSRHPNVNARNCNGETALYSIVTNQKIDSRRYEYLEKLIEYKPPEESQSDSKNKKKKNDNLPCDMTMRYKQGKTILHVAIENENRSKRVIEKIIESSGLDIDVEDDNGNTPLHIAALKNADSAIIEMLIKRGCDPTQPNKTGRTPFSLADPETAPKIAEWMNDPEAVENREQRKIDKHLCEEEEMKERIEKRDGKLQQSPPNRKPDGKESRTPKSKRKMLLAMTLGNGTLRNSQARTVRGDYTTSDADVLSKSKKMKRIEARPWGGSKETSMFQRTIRLKIREMKSDMMKELDEIRKSIHELRKTITGESDDEDYDNNNTEIDANSLSAPESANTSQGQINNDDINTNQISNDEQSQSFDQDQVQNENVNPQDDNHEIVNNVELVNNDEINQNFQENAELPNGHEEEINSDIKIPSDVQVEEKNTDSELIQILGEDNNSGEHENIDTDNLDGSIDNLING</sequence>
<feature type="region of interest" description="Disordered" evidence="2">
    <location>
        <begin position="396"/>
        <end position="466"/>
    </location>
</feature>
<dbReference type="PANTHER" id="PTHR24118:SF99">
    <property type="entry name" value="POTE ANKYRIN DOMAIN FAMILY MEMBER 3C-RELATED"/>
    <property type="match status" value="1"/>
</dbReference>
<feature type="region of interest" description="Disordered" evidence="2">
    <location>
        <begin position="135"/>
        <end position="156"/>
    </location>
</feature>
<proteinExistence type="predicted"/>
<dbReference type="Pfam" id="PF12796">
    <property type="entry name" value="Ank_2"/>
    <property type="match status" value="2"/>
</dbReference>
<dbReference type="Proteomes" id="UP001470230">
    <property type="component" value="Unassembled WGS sequence"/>
</dbReference>
<feature type="compositionally biased region" description="Basic and acidic residues" evidence="2">
    <location>
        <begin position="259"/>
        <end position="287"/>
    </location>
</feature>
<dbReference type="SMART" id="SM00248">
    <property type="entry name" value="ANK"/>
    <property type="match status" value="5"/>
</dbReference>
<dbReference type="InterPro" id="IPR036770">
    <property type="entry name" value="Ankyrin_rpt-contain_sf"/>
</dbReference>
<dbReference type="Gene3D" id="1.25.40.20">
    <property type="entry name" value="Ankyrin repeat-containing domain"/>
    <property type="match status" value="2"/>
</dbReference>
<reference evidence="3 4" key="1">
    <citation type="submission" date="2024-04" db="EMBL/GenBank/DDBJ databases">
        <title>Tritrichomonas musculus Genome.</title>
        <authorList>
            <person name="Alves-Ferreira E."/>
            <person name="Grigg M."/>
            <person name="Lorenzi H."/>
            <person name="Galac M."/>
        </authorList>
    </citation>
    <scope>NUCLEOTIDE SEQUENCE [LARGE SCALE GENOMIC DNA]</scope>
    <source>
        <strain evidence="3 4">EAF2021</strain>
    </source>
</reference>
<dbReference type="PANTHER" id="PTHR24118">
    <property type="entry name" value="POTE ANKYRIN DOMAIN"/>
    <property type="match status" value="1"/>
</dbReference>
<feature type="compositionally biased region" description="Basic and acidic residues" evidence="2">
    <location>
        <begin position="135"/>
        <end position="144"/>
    </location>
</feature>
<dbReference type="PROSITE" id="PS50297">
    <property type="entry name" value="ANK_REP_REGION"/>
    <property type="match status" value="1"/>
</dbReference>
<keyword evidence="4" id="KW-1185">Reference proteome</keyword>
<feature type="region of interest" description="Disordered" evidence="2">
    <location>
        <begin position="255"/>
        <end position="309"/>
    </location>
</feature>
<gene>
    <name evidence="3" type="ORF">M9Y10_005938</name>
</gene>
<dbReference type="InterPro" id="IPR002110">
    <property type="entry name" value="Ankyrin_rpt"/>
</dbReference>
<evidence type="ECO:0008006" key="5">
    <source>
        <dbReference type="Google" id="ProtNLM"/>
    </source>
</evidence>
<feature type="compositionally biased region" description="Low complexity" evidence="2">
    <location>
        <begin position="429"/>
        <end position="445"/>
    </location>
</feature>
<name>A0ABR2JE08_9EUKA</name>
<feature type="compositionally biased region" description="Polar residues" evidence="2">
    <location>
        <begin position="409"/>
        <end position="428"/>
    </location>
</feature>
<evidence type="ECO:0000313" key="3">
    <source>
        <dbReference type="EMBL" id="KAK8875763.1"/>
    </source>
</evidence>
<dbReference type="EMBL" id="JAPFFF010000012">
    <property type="protein sequence ID" value="KAK8875763.1"/>
    <property type="molecule type" value="Genomic_DNA"/>
</dbReference>
<dbReference type="SUPFAM" id="SSF48403">
    <property type="entry name" value="Ankyrin repeat"/>
    <property type="match status" value="1"/>
</dbReference>
<evidence type="ECO:0000256" key="2">
    <source>
        <dbReference type="SAM" id="MobiDB-lite"/>
    </source>
</evidence>
<feature type="repeat" description="ANK" evidence="1">
    <location>
        <begin position="163"/>
        <end position="198"/>
    </location>
</feature>
<protein>
    <recommendedName>
        <fullName evidence="5">Ankyrin repeat protein</fullName>
    </recommendedName>
</protein>